<evidence type="ECO:0000256" key="4">
    <source>
        <dbReference type="ARBA" id="ARBA00022679"/>
    </source>
</evidence>
<dbReference type="PANTHER" id="PTHR43619:SF2">
    <property type="entry name" value="S-ADENOSYL-L-METHIONINE-DEPENDENT METHYLTRANSFERASES SUPERFAMILY PROTEIN"/>
    <property type="match status" value="1"/>
</dbReference>
<feature type="region of interest" description="Disordered" evidence="7">
    <location>
        <begin position="267"/>
        <end position="296"/>
    </location>
</feature>
<keyword evidence="4" id="KW-0808">Transferase</keyword>
<keyword evidence="3 6" id="KW-0489">Methyltransferase</keyword>
<evidence type="ECO:0000313" key="9">
    <source>
        <dbReference type="Proteomes" id="UP000186168"/>
    </source>
</evidence>
<dbReference type="EC" id="2.1.1.-" evidence="6"/>
<dbReference type="GO" id="GO:0008168">
    <property type="term" value="F:methyltransferase activity"/>
    <property type="evidence" value="ECO:0007669"/>
    <property type="project" value="UniProtKB-UniRule"/>
</dbReference>
<dbReference type="InterPro" id="IPR029063">
    <property type="entry name" value="SAM-dependent_MTases_sf"/>
</dbReference>
<dbReference type="Gene3D" id="3.40.50.150">
    <property type="entry name" value="Vaccinia Virus protein VP39"/>
    <property type="match status" value="1"/>
</dbReference>
<comment type="function">
    <text evidence="1 6">Exhibits S-adenosyl-L-methionine-dependent methyltransferase activity.</text>
</comment>
<comment type="caution">
    <text evidence="8">The sequence shown here is derived from an EMBL/GenBank/DDBJ whole genome shotgun (WGS) entry which is preliminary data.</text>
</comment>
<proteinExistence type="inferred from homology"/>
<comment type="similarity">
    <text evidence="2 6">Belongs to the UPF0677 family.</text>
</comment>
<keyword evidence="5 6" id="KW-0949">S-adenosyl-L-methionine</keyword>
<dbReference type="InterPro" id="IPR011610">
    <property type="entry name" value="SAM_mthyl_Trfase_ML2640-like"/>
</dbReference>
<evidence type="ECO:0000256" key="6">
    <source>
        <dbReference type="RuleBase" id="RU362030"/>
    </source>
</evidence>
<dbReference type="EMBL" id="ASQP01000288">
    <property type="protein sequence ID" value="OMI37484.1"/>
    <property type="molecule type" value="Genomic_DNA"/>
</dbReference>
<evidence type="ECO:0000256" key="1">
    <source>
        <dbReference type="ARBA" id="ARBA00003907"/>
    </source>
</evidence>
<accession>A0A1R1SGI2</accession>
<evidence type="ECO:0000256" key="5">
    <source>
        <dbReference type="ARBA" id="ARBA00022691"/>
    </source>
</evidence>
<dbReference type="Proteomes" id="UP000186168">
    <property type="component" value="Unassembled WGS sequence"/>
</dbReference>
<reference evidence="8 9" key="1">
    <citation type="submission" date="2013-05" db="EMBL/GenBank/DDBJ databases">
        <title>Genome sequence of Streptomyces sparsogenes DSM 40356.</title>
        <authorList>
            <person name="Coyne S."/>
            <person name="Seebeck F.P."/>
        </authorList>
    </citation>
    <scope>NUCLEOTIDE SEQUENCE [LARGE SCALE GENOMIC DNA]</scope>
    <source>
        <strain evidence="8 9">DSM 40356</strain>
    </source>
</reference>
<protein>
    <recommendedName>
        <fullName evidence="6">S-adenosyl-L-methionine-dependent methyltransferase</fullName>
        <ecNumber evidence="6">2.1.1.-</ecNumber>
    </recommendedName>
</protein>
<dbReference type="GO" id="GO:0032259">
    <property type="term" value="P:methylation"/>
    <property type="evidence" value="ECO:0007669"/>
    <property type="project" value="UniProtKB-KW"/>
</dbReference>
<dbReference type="PANTHER" id="PTHR43619">
    <property type="entry name" value="S-ADENOSYL-L-METHIONINE-DEPENDENT METHYLTRANSFERASE YKTD-RELATED"/>
    <property type="match status" value="1"/>
</dbReference>
<evidence type="ECO:0000256" key="2">
    <source>
        <dbReference type="ARBA" id="ARBA00008138"/>
    </source>
</evidence>
<gene>
    <name evidence="8" type="ORF">SPAR_20820</name>
</gene>
<evidence type="ECO:0000256" key="7">
    <source>
        <dbReference type="SAM" id="MobiDB-lite"/>
    </source>
</evidence>
<dbReference type="RefSeq" id="WP_065958353.1">
    <property type="nucleotide sequence ID" value="NZ_ASQP01000288.1"/>
</dbReference>
<sequence>MQPRSPSRTARRVAALRAAHQTLDHGCLFRDPLAVRLLDADAGELLGEPDQGPTAPERRAFRLFIAARSRFAEDHLAAAVARGVRQLVVLGAGLDTFAYRNPHEAAGLAVFEVDHPATQQWKRERLSRAGIPLPPSLTFAPVDFERESLGDGLAAAGFDPARPAFFSWLGVVPYLTRDAVFGTLGYLAGLPGGAEAVFDYSEPPSAMTPRARAAHRARAARVAAVGEPFLSYFAPEELAADLRRVGFAALEDVDALRLLARYTGERADSHTGGAPDGRPRRSTAHVLRAATRPRSR</sequence>
<dbReference type="GeneID" id="96741446"/>
<dbReference type="SUPFAM" id="SSF53335">
    <property type="entry name" value="S-adenosyl-L-methionine-dependent methyltransferases"/>
    <property type="match status" value="1"/>
</dbReference>
<evidence type="ECO:0000313" key="8">
    <source>
        <dbReference type="EMBL" id="OMI37484.1"/>
    </source>
</evidence>
<dbReference type="InterPro" id="IPR007213">
    <property type="entry name" value="Ppm1/Ppm2/Tcmp"/>
</dbReference>
<dbReference type="AlphaFoldDB" id="A0A1R1SGI2"/>
<dbReference type="NCBIfam" id="TIGR00027">
    <property type="entry name" value="mthyl_TIGR00027"/>
    <property type="match status" value="1"/>
</dbReference>
<dbReference type="Pfam" id="PF04072">
    <property type="entry name" value="LCM"/>
    <property type="match status" value="1"/>
</dbReference>
<organism evidence="8 9">
    <name type="scientific">Streptomyces sparsogenes DSM 40356</name>
    <dbReference type="NCBI Taxonomy" id="1331668"/>
    <lineage>
        <taxon>Bacteria</taxon>
        <taxon>Bacillati</taxon>
        <taxon>Actinomycetota</taxon>
        <taxon>Actinomycetes</taxon>
        <taxon>Kitasatosporales</taxon>
        <taxon>Streptomycetaceae</taxon>
        <taxon>Streptomyces</taxon>
    </lineage>
</organism>
<name>A0A1R1SGI2_9ACTN</name>
<evidence type="ECO:0000256" key="3">
    <source>
        <dbReference type="ARBA" id="ARBA00022603"/>
    </source>
</evidence>
<keyword evidence="9" id="KW-1185">Reference proteome</keyword>